<dbReference type="AlphaFoldDB" id="A0A7X2Z135"/>
<comment type="caution">
    <text evidence="2">The sequence shown here is derived from an EMBL/GenBank/DDBJ whole genome shotgun (WGS) entry which is preliminary data.</text>
</comment>
<protein>
    <submittedName>
        <fullName evidence="2">Acryloyl-CoA reductase</fullName>
        <ecNumber evidence="2">1.3.1.95</ecNumber>
    </submittedName>
</protein>
<dbReference type="SUPFAM" id="SSF51735">
    <property type="entry name" value="NAD(P)-binding Rossmann-fold domains"/>
    <property type="match status" value="1"/>
</dbReference>
<dbReference type="Pfam" id="PF00107">
    <property type="entry name" value="ADH_zinc_N"/>
    <property type="match status" value="1"/>
</dbReference>
<dbReference type="InterPro" id="IPR014188">
    <property type="entry name" value="Acrylyl-CoA_reductase_AcuI"/>
</dbReference>
<sequence length="345" mass="36493">MNQRKERRHPVEKKTSFRAYRVNQNEDGFSAGVEMVQLSNLPESDVEIEVHYSSVNYKDGLASSPKGKVVSSYPRILGIDLAGKVTASSSPDFQPGDEVLSTGYGLGVSHDGGYAEIARVPADWLVKLPKGLTLRESMALGTAGFTAALSVDRLLHNGLQPNSGPVLVRGATGGVGSIAVNILGKLGFEVVAATGKPETEASLLNWGASSVISREAAAAEVKGALGKTRWAAVVDPVGGEGLGEIMKTVKYGGSVALSGLTGGGTYEASVFPYILRGVNLLGIDSVYCPQAKRLELWQKLASEWKPEQLLREGVTTYKLNQVEEALATVLNGRAIGRQIVALKSV</sequence>
<accession>A0A7X2Z135</accession>
<reference evidence="2 3" key="1">
    <citation type="submission" date="2019-11" db="EMBL/GenBank/DDBJ databases">
        <title>Draft genome sequences of five Paenibacillus species of dairy origin.</title>
        <authorList>
            <person name="Olajide A.M."/>
            <person name="Chen S."/>
            <person name="Lapointe G."/>
        </authorList>
    </citation>
    <scope>NUCLEOTIDE SEQUENCE [LARGE SCALE GENOMIC DNA]</scope>
    <source>
        <strain evidence="2 3">12CR55</strain>
    </source>
</reference>
<dbReference type="InterPro" id="IPR011032">
    <property type="entry name" value="GroES-like_sf"/>
</dbReference>
<dbReference type="Gene3D" id="3.90.180.10">
    <property type="entry name" value="Medium-chain alcohol dehydrogenases, catalytic domain"/>
    <property type="match status" value="1"/>
</dbReference>
<dbReference type="NCBIfam" id="TIGR02823">
    <property type="entry name" value="oxido_YhdH"/>
    <property type="match status" value="1"/>
</dbReference>
<dbReference type="SUPFAM" id="SSF50129">
    <property type="entry name" value="GroES-like"/>
    <property type="match status" value="1"/>
</dbReference>
<dbReference type="OrthoDB" id="9782155at2"/>
<dbReference type="SMART" id="SM00829">
    <property type="entry name" value="PKS_ER"/>
    <property type="match status" value="1"/>
</dbReference>
<dbReference type="Gene3D" id="3.40.50.720">
    <property type="entry name" value="NAD(P)-binding Rossmann-like Domain"/>
    <property type="match status" value="1"/>
</dbReference>
<dbReference type="GO" id="GO:0043958">
    <property type="term" value="F:acryloyl-CoA reductase (NADH) activity"/>
    <property type="evidence" value="ECO:0007669"/>
    <property type="project" value="UniProtKB-EC"/>
</dbReference>
<organism evidence="2 3">
    <name type="scientific">Paenibacillus woosongensis</name>
    <dbReference type="NCBI Taxonomy" id="307580"/>
    <lineage>
        <taxon>Bacteria</taxon>
        <taxon>Bacillati</taxon>
        <taxon>Bacillota</taxon>
        <taxon>Bacilli</taxon>
        <taxon>Bacillales</taxon>
        <taxon>Paenibacillaceae</taxon>
        <taxon>Paenibacillus</taxon>
    </lineage>
</organism>
<dbReference type="InterPro" id="IPR020843">
    <property type="entry name" value="ER"/>
</dbReference>
<dbReference type="Proteomes" id="UP000447876">
    <property type="component" value="Unassembled WGS sequence"/>
</dbReference>
<gene>
    <name evidence="2" type="ORF">GNP95_11690</name>
</gene>
<dbReference type="EMBL" id="WNZW01000003">
    <property type="protein sequence ID" value="MUG45651.1"/>
    <property type="molecule type" value="Genomic_DNA"/>
</dbReference>
<dbReference type="PANTHER" id="PTHR43677">
    <property type="entry name" value="SHORT-CHAIN DEHYDROGENASE/REDUCTASE"/>
    <property type="match status" value="1"/>
</dbReference>
<name>A0A7X2Z135_9BACL</name>
<proteinExistence type="predicted"/>
<dbReference type="GO" id="GO:0043957">
    <property type="term" value="F:acryloyl-CoA reductase (NADPH) activity"/>
    <property type="evidence" value="ECO:0007669"/>
    <property type="project" value="TreeGrafter"/>
</dbReference>
<dbReference type="EC" id="1.3.1.95" evidence="2"/>
<evidence type="ECO:0000259" key="1">
    <source>
        <dbReference type="SMART" id="SM00829"/>
    </source>
</evidence>
<dbReference type="InterPro" id="IPR013154">
    <property type="entry name" value="ADH-like_N"/>
</dbReference>
<dbReference type="InterPro" id="IPR051397">
    <property type="entry name" value="Zn-ADH-like_protein"/>
</dbReference>
<evidence type="ECO:0000313" key="2">
    <source>
        <dbReference type="EMBL" id="MUG45651.1"/>
    </source>
</evidence>
<dbReference type="InterPro" id="IPR013149">
    <property type="entry name" value="ADH-like_C"/>
</dbReference>
<dbReference type="PANTHER" id="PTHR43677:SF1">
    <property type="entry name" value="ACRYLYL-COA REDUCTASE ACUI-RELATED"/>
    <property type="match status" value="1"/>
</dbReference>
<feature type="domain" description="Enoyl reductase (ER)" evidence="1">
    <location>
        <begin position="28"/>
        <end position="340"/>
    </location>
</feature>
<dbReference type="Pfam" id="PF08240">
    <property type="entry name" value="ADH_N"/>
    <property type="match status" value="1"/>
</dbReference>
<dbReference type="InterPro" id="IPR036291">
    <property type="entry name" value="NAD(P)-bd_dom_sf"/>
</dbReference>
<evidence type="ECO:0000313" key="3">
    <source>
        <dbReference type="Proteomes" id="UP000447876"/>
    </source>
</evidence>
<keyword evidence="2" id="KW-0560">Oxidoreductase</keyword>